<dbReference type="EMBL" id="HF548289">
    <property type="protein sequence ID" value="CCO21243.1"/>
    <property type="molecule type" value="Genomic_DNA"/>
</dbReference>
<sequence>MKRLLQTIFAAAAVALLTVCAVSCKDTPVDKTKKLSLSKTSVTINAKGQTTEFTIVAKAAWTLTLSGSWITASPTSGTAESTVTVKLTATPNDGEAMRVSTVTISAAGESEPYIFTVNQSGVNTLTGINKWVYETLEKWYYWNDAVKAATLPSNSLAYDEFLNTLLLDLDGAQDDTENPPTIDGNYYANGDRYVYSYILQTSATRAASEETTFGFDIEPFYISKDDANRLGFLVKWVQPDGPADLAGIKRGMWIYQYAGANIYLSQYETFWYQLHYQQGGNTMTLTDDADNEYDLTAASMKVTPILYHDVITSDEGKKVAYLVYNQFERGEVVGRGDGEYDNDLRELFGEFKAAGATELVLDLRYNPGGYVSSCQILTSLSGAVGASDVFAKLLRNDDIREVYNVANPEVANFLDEPNSLGLDKIYVLETSYSASASEMVINALRGVLGDNAIVHIGTKTEGKNVGMDLLEQTVGAYDYEMWPITFKIMNAKDFCNYAGGLTPNYLKNEYWDIINTEGGVLREFGDPEERLLNAALTLIDGGQVVDDTSSRAAQTRAATGATEMKQPAKILNNPRQGGAKYIPNL</sequence>
<dbReference type="GO" id="GO:0008236">
    <property type="term" value="F:serine-type peptidase activity"/>
    <property type="evidence" value="ECO:0007669"/>
    <property type="project" value="InterPro"/>
</dbReference>
<dbReference type="CDD" id="cd07561">
    <property type="entry name" value="Peptidase_S41_CPP_like"/>
    <property type="match status" value="1"/>
</dbReference>
<feature type="domain" description="BACON" evidence="2">
    <location>
        <begin position="66"/>
        <end position="119"/>
    </location>
</feature>
<dbReference type="Pfam" id="PF13004">
    <property type="entry name" value="BACON"/>
    <property type="match status" value="1"/>
</dbReference>
<evidence type="ECO:0000313" key="4">
    <source>
        <dbReference type="EMBL" id="CCO21178.1"/>
    </source>
</evidence>
<dbReference type="GO" id="GO:0006508">
    <property type="term" value="P:proteolysis"/>
    <property type="evidence" value="ECO:0007669"/>
    <property type="project" value="InterPro"/>
</dbReference>
<dbReference type="PANTHER" id="PTHR32060:SF30">
    <property type="entry name" value="CARBOXY-TERMINAL PROCESSING PROTEASE CTPA"/>
    <property type="match status" value="1"/>
</dbReference>
<name>S0DDL8_9ZZZZ</name>
<reference evidence="4" key="1">
    <citation type="submission" date="2012-10" db="EMBL/GenBank/DDBJ databases">
        <authorList>
            <person name="Sandrine L."/>
        </authorList>
    </citation>
    <scope>NUCLEOTIDE SEQUENCE</scope>
</reference>
<evidence type="ECO:0000313" key="6">
    <source>
        <dbReference type="EMBL" id="CCO21243.1"/>
    </source>
</evidence>
<dbReference type="InterPro" id="IPR005151">
    <property type="entry name" value="Tail-specific_protease"/>
</dbReference>
<evidence type="ECO:0000313" key="5">
    <source>
        <dbReference type="EMBL" id="CCO21238.1"/>
    </source>
</evidence>
<protein>
    <submittedName>
        <fullName evidence="4">Putative S41 family peptidase</fullName>
    </submittedName>
</protein>
<dbReference type="EMBL" id="HF548288">
    <property type="protein sequence ID" value="CCO21238.1"/>
    <property type="molecule type" value="Genomic_DNA"/>
</dbReference>
<dbReference type="GO" id="GO:0004175">
    <property type="term" value="F:endopeptidase activity"/>
    <property type="evidence" value="ECO:0007669"/>
    <property type="project" value="TreeGrafter"/>
</dbReference>
<dbReference type="InterPro" id="IPR036034">
    <property type="entry name" value="PDZ_sf"/>
</dbReference>
<dbReference type="SUPFAM" id="SSF52096">
    <property type="entry name" value="ClpP/crotonase"/>
    <property type="match status" value="1"/>
</dbReference>
<dbReference type="Gene3D" id="3.90.226.10">
    <property type="entry name" value="2-enoyl-CoA Hydratase, Chain A, domain 1"/>
    <property type="match status" value="1"/>
</dbReference>
<dbReference type="Gene3D" id="3.30.750.170">
    <property type="match status" value="1"/>
</dbReference>
<dbReference type="InterPro" id="IPR041613">
    <property type="entry name" value="Pept_S41_N"/>
</dbReference>
<feature type="domain" description="Peptidase S41 N-terminal" evidence="3">
    <location>
        <begin position="128"/>
        <end position="170"/>
    </location>
</feature>
<dbReference type="Pfam" id="PF03572">
    <property type="entry name" value="Peptidase_S41"/>
    <property type="match status" value="1"/>
</dbReference>
<dbReference type="InterPro" id="IPR013783">
    <property type="entry name" value="Ig-like_fold"/>
</dbReference>
<evidence type="ECO:0000259" key="3">
    <source>
        <dbReference type="Pfam" id="PF18294"/>
    </source>
</evidence>
<accession>S0DDL8</accession>
<dbReference type="InterPro" id="IPR024361">
    <property type="entry name" value="BACON"/>
</dbReference>
<dbReference type="CDD" id="cd14948">
    <property type="entry name" value="BACON"/>
    <property type="match status" value="1"/>
</dbReference>
<dbReference type="PANTHER" id="PTHR32060">
    <property type="entry name" value="TAIL-SPECIFIC PROTEASE"/>
    <property type="match status" value="1"/>
</dbReference>
<dbReference type="InterPro" id="IPR029045">
    <property type="entry name" value="ClpP/crotonase-like_dom_sf"/>
</dbReference>
<evidence type="ECO:0000259" key="2">
    <source>
        <dbReference type="Pfam" id="PF13004"/>
    </source>
</evidence>
<proteinExistence type="predicted"/>
<dbReference type="Pfam" id="PF18294">
    <property type="entry name" value="Pept_S41_N"/>
    <property type="match status" value="1"/>
</dbReference>
<dbReference type="EMBL" id="HF548287">
    <property type="protein sequence ID" value="CCO21178.1"/>
    <property type="molecule type" value="Genomic_DNA"/>
</dbReference>
<dbReference type="SUPFAM" id="SSF50156">
    <property type="entry name" value="PDZ domain-like"/>
    <property type="match status" value="1"/>
</dbReference>
<dbReference type="GO" id="GO:0007165">
    <property type="term" value="P:signal transduction"/>
    <property type="evidence" value="ECO:0007669"/>
    <property type="project" value="TreeGrafter"/>
</dbReference>
<dbReference type="Gene3D" id="2.60.40.10">
    <property type="entry name" value="Immunoglobulins"/>
    <property type="match status" value="1"/>
</dbReference>
<feature type="domain" description="Tail specific protease" evidence="1">
    <location>
        <begin position="318"/>
        <end position="470"/>
    </location>
</feature>
<gene>
    <name evidence="4" type="ORF">BN138_366</name>
    <name evidence="5" type="ORF">BN138_426</name>
    <name evidence="6" type="ORF">BN138_431</name>
</gene>
<evidence type="ECO:0000259" key="1">
    <source>
        <dbReference type="Pfam" id="PF03572"/>
    </source>
</evidence>
<reference evidence="4" key="2">
    <citation type="journal article" date="2013" name="Biotechnol. Biofuels">
        <title>Mining for hemicellulases in the fungus-growing termite Pseudacanthotermes militaris using functional metagenomics.</title>
        <authorList>
            <person name="Bastien G."/>
            <person name="Arnal G."/>
            <person name="Bozonnet S."/>
            <person name="Laguerre S."/>
            <person name="Ferreira F."/>
            <person name="Faure R."/>
            <person name="Henrissat B."/>
            <person name="Lefevre F."/>
            <person name="Robe P."/>
            <person name="Bouchez O."/>
            <person name="Noirot C."/>
            <person name="Dumon C."/>
            <person name="O'Donohue M."/>
        </authorList>
    </citation>
    <scope>NUCLEOTIDE SEQUENCE</scope>
</reference>
<organism evidence="4">
    <name type="scientific">termite gut metagenome</name>
    <dbReference type="NCBI Taxonomy" id="433724"/>
    <lineage>
        <taxon>unclassified sequences</taxon>
        <taxon>metagenomes</taxon>
        <taxon>organismal metagenomes</taxon>
    </lineage>
</organism>
<dbReference type="GO" id="GO:0030288">
    <property type="term" value="C:outer membrane-bounded periplasmic space"/>
    <property type="evidence" value="ECO:0007669"/>
    <property type="project" value="TreeGrafter"/>
</dbReference>
<dbReference type="AlphaFoldDB" id="S0DDL8"/>
<dbReference type="Gene3D" id="2.30.42.10">
    <property type="match status" value="1"/>
</dbReference>